<comment type="caution">
    <text evidence="3">The sequence shown here is derived from an EMBL/GenBank/DDBJ whole genome shotgun (WGS) entry which is preliminary data.</text>
</comment>
<gene>
    <name evidence="3" type="ORF">E4U42_000230</name>
</gene>
<evidence type="ECO:0000256" key="1">
    <source>
        <dbReference type="ARBA" id="ARBA00001946"/>
    </source>
</evidence>
<keyword evidence="4" id="KW-1185">Reference proteome</keyword>
<proteinExistence type="predicted"/>
<dbReference type="GO" id="GO:0035529">
    <property type="term" value="F:NADH pyrophosphatase activity"/>
    <property type="evidence" value="ECO:0007669"/>
    <property type="project" value="TreeGrafter"/>
</dbReference>
<feature type="non-terminal residue" evidence="3">
    <location>
        <position position="192"/>
    </location>
</feature>
<dbReference type="GO" id="GO:0005829">
    <property type="term" value="C:cytosol"/>
    <property type="evidence" value="ECO:0007669"/>
    <property type="project" value="TreeGrafter"/>
</dbReference>
<dbReference type="AlphaFoldDB" id="A0A8K0NFN3"/>
<dbReference type="PANTHER" id="PTHR42904">
    <property type="entry name" value="NUDIX HYDROLASE, NUDC SUBFAMILY"/>
    <property type="match status" value="1"/>
</dbReference>
<reference evidence="3" key="1">
    <citation type="journal article" date="2020" name="bioRxiv">
        <title>Whole genome comparisons of ergot fungi reveals the divergence and evolution of species within the genus Claviceps are the result of varying mechanisms driving genome evolution and host range expansion.</title>
        <authorList>
            <person name="Wyka S.A."/>
            <person name="Mondo S.J."/>
            <person name="Liu M."/>
            <person name="Dettman J."/>
            <person name="Nalam V."/>
            <person name="Broders K.D."/>
        </authorList>
    </citation>
    <scope>NUCLEOTIDE SEQUENCE</scope>
    <source>
        <strain evidence="3">CCC 489</strain>
    </source>
</reference>
<evidence type="ECO:0000256" key="2">
    <source>
        <dbReference type="ARBA" id="ARBA00022801"/>
    </source>
</evidence>
<dbReference type="GO" id="GO:0005777">
    <property type="term" value="C:peroxisome"/>
    <property type="evidence" value="ECO:0007669"/>
    <property type="project" value="TreeGrafter"/>
</dbReference>
<evidence type="ECO:0000313" key="3">
    <source>
        <dbReference type="EMBL" id="KAG5914941.1"/>
    </source>
</evidence>
<accession>A0A8K0NFN3</accession>
<name>A0A8K0NFN3_9HYPO</name>
<dbReference type="InterPro" id="IPR050241">
    <property type="entry name" value="NAD-cap_RNA_hydrolase_NudC"/>
</dbReference>
<comment type="cofactor">
    <cofactor evidence="1">
        <name>Mg(2+)</name>
        <dbReference type="ChEBI" id="CHEBI:18420"/>
    </cofactor>
</comment>
<sequence length="192" mass="21263">MPEHPALINDNSMLTRRFGKEIINYFAGSRLNRYSFLRSDVAFLNRAATSPHARYIALDDLSPLVVDKKKLALLSYQDVKGVLGPDPAFLQSDAERIRTFDSSKVAAETQVLFLGTTTTQAATTDGEAGSDDDIVWETSEHGDVNGRPYFAVDVSTGRGENQEEKKAWLKSQEEKGLWIAADTRSLKLHAEA</sequence>
<dbReference type="OrthoDB" id="10249612at2759"/>
<evidence type="ECO:0000313" key="4">
    <source>
        <dbReference type="Proteomes" id="UP000811619"/>
    </source>
</evidence>
<dbReference type="Proteomes" id="UP000811619">
    <property type="component" value="Unassembled WGS sequence"/>
</dbReference>
<organism evidence="3 4">
    <name type="scientific">Claviceps africana</name>
    <dbReference type="NCBI Taxonomy" id="83212"/>
    <lineage>
        <taxon>Eukaryota</taxon>
        <taxon>Fungi</taxon>
        <taxon>Dikarya</taxon>
        <taxon>Ascomycota</taxon>
        <taxon>Pezizomycotina</taxon>
        <taxon>Sordariomycetes</taxon>
        <taxon>Hypocreomycetidae</taxon>
        <taxon>Hypocreales</taxon>
        <taxon>Clavicipitaceae</taxon>
        <taxon>Claviceps</taxon>
    </lineage>
</organism>
<protein>
    <submittedName>
        <fullName evidence="3">Uncharacterized protein</fullName>
    </submittedName>
</protein>
<dbReference type="EMBL" id="SRPY01001047">
    <property type="protein sequence ID" value="KAG5914941.1"/>
    <property type="molecule type" value="Genomic_DNA"/>
</dbReference>
<dbReference type="GO" id="GO:0006742">
    <property type="term" value="P:NADP+ catabolic process"/>
    <property type="evidence" value="ECO:0007669"/>
    <property type="project" value="TreeGrafter"/>
</dbReference>
<dbReference type="GO" id="GO:0019677">
    <property type="term" value="P:NAD+ catabolic process"/>
    <property type="evidence" value="ECO:0007669"/>
    <property type="project" value="TreeGrafter"/>
</dbReference>
<keyword evidence="2" id="KW-0378">Hydrolase</keyword>
<dbReference type="PANTHER" id="PTHR42904:SF6">
    <property type="entry name" value="NAD-CAPPED RNA HYDROLASE NUDT12"/>
    <property type="match status" value="1"/>
</dbReference>